<gene>
    <name evidence="2" type="ORF">RT97_00145</name>
</gene>
<dbReference type="Proteomes" id="UP000032067">
    <property type="component" value="Unassembled WGS sequence"/>
</dbReference>
<evidence type="ECO:0008006" key="4">
    <source>
        <dbReference type="Google" id="ProtNLM"/>
    </source>
</evidence>
<evidence type="ECO:0000256" key="1">
    <source>
        <dbReference type="SAM" id="SignalP"/>
    </source>
</evidence>
<keyword evidence="1" id="KW-0732">Signal</keyword>
<proteinExistence type="predicted"/>
<dbReference type="AlphaFoldDB" id="A0A0D0MYD1"/>
<comment type="caution">
    <text evidence="2">The sequence shown here is derived from an EMBL/GenBank/DDBJ whole genome shotgun (WGS) entry which is preliminary data.</text>
</comment>
<evidence type="ECO:0000313" key="2">
    <source>
        <dbReference type="EMBL" id="KIQ37536.1"/>
    </source>
</evidence>
<evidence type="ECO:0000313" key="3">
    <source>
        <dbReference type="Proteomes" id="UP000032067"/>
    </source>
</evidence>
<accession>A0A0D0MYD1</accession>
<reference evidence="2 3" key="1">
    <citation type="submission" date="2014-12" db="EMBL/GenBank/DDBJ databases">
        <title>16Stimator: statistical estimation of ribosomal gene copy numbers from draft genome assemblies.</title>
        <authorList>
            <person name="Perisin M.A."/>
            <person name="Vetter M."/>
            <person name="Gilbert J.A."/>
            <person name="Bergelson J."/>
        </authorList>
    </citation>
    <scope>NUCLEOTIDE SEQUENCE [LARGE SCALE GENOMIC DNA]</scope>
    <source>
        <strain evidence="2 3">MEDvA23</strain>
    </source>
</reference>
<feature type="chain" id="PRO_5002217486" description="Secreted protein" evidence="1">
    <location>
        <begin position="23"/>
        <end position="233"/>
    </location>
</feature>
<dbReference type="EMBL" id="JXQQ01000001">
    <property type="protein sequence ID" value="KIQ37536.1"/>
    <property type="molecule type" value="Genomic_DNA"/>
</dbReference>
<feature type="signal peptide" evidence="1">
    <location>
        <begin position="1"/>
        <end position="22"/>
    </location>
</feature>
<dbReference type="OrthoDB" id="6938654at2"/>
<protein>
    <recommendedName>
        <fullName evidence="4">Secreted protein</fullName>
    </recommendedName>
</protein>
<organism evidence="2 3">
    <name type="scientific">Variovorax paradoxus</name>
    <dbReference type="NCBI Taxonomy" id="34073"/>
    <lineage>
        <taxon>Bacteria</taxon>
        <taxon>Pseudomonadati</taxon>
        <taxon>Pseudomonadota</taxon>
        <taxon>Betaproteobacteria</taxon>
        <taxon>Burkholderiales</taxon>
        <taxon>Comamonadaceae</taxon>
        <taxon>Variovorax</taxon>
    </lineage>
</organism>
<dbReference type="RefSeq" id="WP_042576755.1">
    <property type="nucleotide sequence ID" value="NZ_JXQQ01000001.1"/>
</dbReference>
<name>A0A0D0MYD1_VARPD</name>
<sequence>MKLHRILPLVPTFLLAFGAALAGAQTATPPAGDYIYEGGAGSLRIKPNGHFDISTIGANAHLCSLDGTIVRGKSKIDDTGCVVNFTLKGSSVEVSSNGSDDCRQSCGARASFEGTYLKPSPACTDKAVAASRKTFKRQYDAKDFAAAQATLAPVLGECSKTLDWITTGRVRNDLAITQFRLGDRAGCLKTLEPLAEDAARTDQGVKDAYPPADGEDILPVVRASRTNLKLCRG</sequence>